<dbReference type="Ensembl" id="ENSTRUT00000055081.2">
    <property type="protein sequence ID" value="ENSTRUP00000053321.2"/>
    <property type="gene ID" value="ENSTRUG00000019747.2"/>
</dbReference>
<reference evidence="14" key="2">
    <citation type="submission" date="2025-08" db="UniProtKB">
        <authorList>
            <consortium name="Ensembl"/>
        </authorList>
    </citation>
    <scope>IDENTIFICATION</scope>
</reference>
<dbReference type="PANTHER" id="PTHR21348">
    <property type="match status" value="1"/>
</dbReference>
<dbReference type="Pfam" id="PF02195">
    <property type="entry name" value="ParB_N"/>
    <property type="match status" value="1"/>
</dbReference>
<proteinExistence type="inferred from homology"/>
<evidence type="ECO:0000256" key="1">
    <source>
        <dbReference type="ARBA" id="ARBA00009609"/>
    </source>
</evidence>
<dbReference type="InterPro" id="IPR016692">
    <property type="entry name" value="Sulfiredoxin"/>
</dbReference>
<sequence>MRQQTERGHGSRTLCCALLFSVRSDIDRHRCCHMRRCQPLSWRHNWTKSPQRSVDSQQSRRRRIDIHGTNGKLRAPPTPKQHGSGLVPVNTGGLMFGLLREPVTRVKINVLSRGQTSIMSTQSGATGDRNHDNRSIHSGNVEEVHNVPMQVIVRPIPPVLDEQKVQSLMKTITETADLSVVPPIDVLWIKGREGGNYYYSFGGCHRFAAYQRLNMPTIPAKLIRSNISDLSTYLGGSTPDLR</sequence>
<dbReference type="SMART" id="SM00470">
    <property type="entry name" value="ParB"/>
    <property type="match status" value="1"/>
</dbReference>
<feature type="domain" description="ParB-like N-terminal" evidence="13">
    <location>
        <begin position="145"/>
        <end position="240"/>
    </location>
</feature>
<keyword evidence="8" id="KW-1015">Disulfide bond</keyword>
<evidence type="ECO:0000313" key="15">
    <source>
        <dbReference type="Proteomes" id="UP000005226"/>
    </source>
</evidence>
<dbReference type="GO" id="GO:0005737">
    <property type="term" value="C:cytoplasm"/>
    <property type="evidence" value="ECO:0007669"/>
    <property type="project" value="TreeGrafter"/>
</dbReference>
<evidence type="ECO:0000313" key="14">
    <source>
        <dbReference type="Ensembl" id="ENSTRUP00000053321.2"/>
    </source>
</evidence>
<evidence type="ECO:0000256" key="12">
    <source>
        <dbReference type="SAM" id="MobiDB-lite"/>
    </source>
</evidence>
<dbReference type="PANTHER" id="PTHR21348:SF2">
    <property type="entry name" value="SULFIREDOXIN-1"/>
    <property type="match status" value="1"/>
</dbReference>
<dbReference type="AlphaFoldDB" id="A0A3B5K6R0"/>
<keyword evidence="4" id="KW-0547">Nucleotide-binding</keyword>
<feature type="region of interest" description="Disordered" evidence="12">
    <location>
        <begin position="47"/>
        <end position="86"/>
    </location>
</feature>
<keyword evidence="6" id="KW-0049">Antioxidant</keyword>
<dbReference type="GeneTree" id="ENSGT00390000007832"/>
<dbReference type="InterPro" id="IPR036086">
    <property type="entry name" value="ParB/Sulfiredoxin_sf"/>
</dbReference>
<dbReference type="InterPro" id="IPR003115">
    <property type="entry name" value="ParB_N"/>
</dbReference>
<keyword evidence="3" id="KW-0488">Methylation</keyword>
<evidence type="ECO:0000259" key="13">
    <source>
        <dbReference type="SMART" id="SM00470"/>
    </source>
</evidence>
<dbReference type="FunFam" id="3.90.1530.10:FF:000001">
    <property type="entry name" value="Sulfiredoxin"/>
    <property type="match status" value="1"/>
</dbReference>
<evidence type="ECO:0000256" key="5">
    <source>
        <dbReference type="ARBA" id="ARBA00022840"/>
    </source>
</evidence>
<evidence type="ECO:0000256" key="2">
    <source>
        <dbReference type="ARBA" id="ARBA00013055"/>
    </source>
</evidence>
<comment type="similarity">
    <text evidence="1">Belongs to the sulfiredoxin family.</text>
</comment>
<dbReference type="STRING" id="31033.ENSTRUP00000053321"/>
<comment type="function">
    <text evidence="10">Contributes to oxidative stress resistance by reducing cysteine-sulfinic acid formed under exposure to oxidants in the peroxiredoxins PRDX1, PRDX2, PRDX3 and PRDX4. Does not act on PRDX5 or PRDX6. May catalyze the reduction in a multi-step process by acting both as a specific phosphotransferase and a thioltransferase.</text>
</comment>
<evidence type="ECO:0000256" key="7">
    <source>
        <dbReference type="ARBA" id="ARBA00023002"/>
    </source>
</evidence>
<reference evidence="14" key="3">
    <citation type="submission" date="2025-09" db="UniProtKB">
        <authorList>
            <consortium name="Ensembl"/>
        </authorList>
    </citation>
    <scope>IDENTIFICATION</scope>
</reference>
<dbReference type="InParanoid" id="A0A3B5K6R0"/>
<accession>A0A3B5K6R0</accession>
<keyword evidence="15" id="KW-1185">Reference proteome</keyword>
<dbReference type="GO" id="GO:0034599">
    <property type="term" value="P:cellular response to oxidative stress"/>
    <property type="evidence" value="ECO:0007669"/>
    <property type="project" value="TreeGrafter"/>
</dbReference>
<dbReference type="Proteomes" id="UP000005226">
    <property type="component" value="Chromosome 3"/>
</dbReference>
<evidence type="ECO:0000256" key="3">
    <source>
        <dbReference type="ARBA" id="ARBA00022481"/>
    </source>
</evidence>
<organism evidence="14 15">
    <name type="scientific">Takifugu rubripes</name>
    <name type="common">Japanese pufferfish</name>
    <name type="synonym">Fugu rubripes</name>
    <dbReference type="NCBI Taxonomy" id="31033"/>
    <lineage>
        <taxon>Eukaryota</taxon>
        <taxon>Metazoa</taxon>
        <taxon>Chordata</taxon>
        <taxon>Craniata</taxon>
        <taxon>Vertebrata</taxon>
        <taxon>Euteleostomi</taxon>
        <taxon>Actinopterygii</taxon>
        <taxon>Neopterygii</taxon>
        <taxon>Teleostei</taxon>
        <taxon>Neoteleostei</taxon>
        <taxon>Acanthomorphata</taxon>
        <taxon>Eupercaria</taxon>
        <taxon>Tetraodontiformes</taxon>
        <taxon>Tetradontoidea</taxon>
        <taxon>Tetraodontidae</taxon>
        <taxon>Takifugu</taxon>
    </lineage>
</organism>
<evidence type="ECO:0000256" key="10">
    <source>
        <dbReference type="ARBA" id="ARBA00059800"/>
    </source>
</evidence>
<dbReference type="GO" id="GO:0005524">
    <property type="term" value="F:ATP binding"/>
    <property type="evidence" value="ECO:0007669"/>
    <property type="project" value="UniProtKB-KW"/>
</dbReference>
<dbReference type="Gene3D" id="3.90.1530.10">
    <property type="entry name" value="Conserved hypothetical protein from pyrococcus furiosus pfu- 392566-001, ParB domain"/>
    <property type="match status" value="1"/>
</dbReference>
<keyword evidence="5" id="KW-0067">ATP-binding</keyword>
<keyword evidence="7" id="KW-0560">Oxidoreductase</keyword>
<evidence type="ECO:0000256" key="9">
    <source>
        <dbReference type="ARBA" id="ARBA00047514"/>
    </source>
</evidence>
<dbReference type="CDD" id="cd16395">
    <property type="entry name" value="Srx"/>
    <property type="match status" value="1"/>
</dbReference>
<evidence type="ECO:0000256" key="4">
    <source>
        <dbReference type="ARBA" id="ARBA00022741"/>
    </source>
</evidence>
<dbReference type="SUPFAM" id="SSF110849">
    <property type="entry name" value="ParB/Sulfiredoxin"/>
    <property type="match status" value="1"/>
</dbReference>
<protein>
    <recommendedName>
        <fullName evidence="11">Sulfiredoxin-1</fullName>
        <ecNumber evidence="2">1.8.98.2</ecNumber>
    </recommendedName>
</protein>
<evidence type="ECO:0000256" key="6">
    <source>
        <dbReference type="ARBA" id="ARBA00022862"/>
    </source>
</evidence>
<comment type="catalytic activity">
    <reaction evidence="9">
        <text>S-hydroxy-S-oxy-L-cysteinyl-[peroxiredoxin] + [protein]-dithiol + ATP = S-hydroxy-L-cysteinyl-[peroxiredoxin] + [protein]-disulfide + ADP + phosphate</text>
        <dbReference type="Rhea" id="RHEA:17545"/>
        <dbReference type="Rhea" id="RHEA-COMP:10593"/>
        <dbReference type="Rhea" id="RHEA-COMP:10594"/>
        <dbReference type="Rhea" id="RHEA-COMP:13681"/>
        <dbReference type="Rhea" id="RHEA-COMP:17976"/>
        <dbReference type="ChEBI" id="CHEBI:29950"/>
        <dbReference type="ChEBI" id="CHEBI:30616"/>
        <dbReference type="ChEBI" id="CHEBI:43474"/>
        <dbReference type="ChEBI" id="CHEBI:50058"/>
        <dbReference type="ChEBI" id="CHEBI:61973"/>
        <dbReference type="ChEBI" id="CHEBI:61974"/>
        <dbReference type="ChEBI" id="CHEBI:456216"/>
        <dbReference type="EC" id="1.8.98.2"/>
    </reaction>
</comment>
<name>A0A3B5K6R0_TAKRU</name>
<dbReference type="EC" id="1.8.98.2" evidence="2"/>
<dbReference type="GO" id="GO:0032542">
    <property type="term" value="F:sulfiredoxin activity"/>
    <property type="evidence" value="ECO:0007669"/>
    <property type="project" value="UniProtKB-EC"/>
</dbReference>
<reference evidence="14 15" key="1">
    <citation type="journal article" date="2011" name="Genome Biol. Evol.">
        <title>Integration of the genetic map and genome assembly of fugu facilitates insights into distinct features of genome evolution in teleosts and mammals.</title>
        <authorList>
            <person name="Kai W."/>
            <person name="Kikuchi K."/>
            <person name="Tohari S."/>
            <person name="Chew A.K."/>
            <person name="Tay A."/>
            <person name="Fujiwara A."/>
            <person name="Hosoya S."/>
            <person name="Suetake H."/>
            <person name="Naruse K."/>
            <person name="Brenner S."/>
            <person name="Suzuki Y."/>
            <person name="Venkatesh B."/>
        </authorList>
    </citation>
    <scope>NUCLEOTIDE SEQUENCE [LARGE SCALE GENOMIC DNA]</scope>
</reference>
<evidence type="ECO:0000256" key="11">
    <source>
        <dbReference type="ARBA" id="ARBA00068541"/>
    </source>
</evidence>
<evidence type="ECO:0000256" key="8">
    <source>
        <dbReference type="ARBA" id="ARBA00023157"/>
    </source>
</evidence>